<accession>A0A0F8Z0N6</accession>
<dbReference type="AlphaFoldDB" id="A0A0F8Z0N6"/>
<evidence type="ECO:0000313" key="1">
    <source>
        <dbReference type="EMBL" id="KKK87213.1"/>
    </source>
</evidence>
<evidence type="ECO:0008006" key="2">
    <source>
        <dbReference type="Google" id="ProtNLM"/>
    </source>
</evidence>
<sequence length="58" mass="6480">MKIKIEYGIDLNGHVVATTYFGEKIYEGWGSSALDAKKDLVEKVKLLINLPAPEIMEV</sequence>
<comment type="caution">
    <text evidence="1">The sequence shown here is derived from an EMBL/GenBank/DDBJ whole genome shotgun (WGS) entry which is preliminary data.</text>
</comment>
<dbReference type="EMBL" id="LAZR01050501">
    <property type="protein sequence ID" value="KKK87213.1"/>
    <property type="molecule type" value="Genomic_DNA"/>
</dbReference>
<proteinExistence type="predicted"/>
<reference evidence="1" key="1">
    <citation type="journal article" date="2015" name="Nature">
        <title>Complex archaea that bridge the gap between prokaryotes and eukaryotes.</title>
        <authorList>
            <person name="Spang A."/>
            <person name="Saw J.H."/>
            <person name="Jorgensen S.L."/>
            <person name="Zaremba-Niedzwiedzka K."/>
            <person name="Martijn J."/>
            <person name="Lind A.E."/>
            <person name="van Eijk R."/>
            <person name="Schleper C."/>
            <person name="Guy L."/>
            <person name="Ettema T.J."/>
        </authorList>
    </citation>
    <scope>NUCLEOTIDE SEQUENCE</scope>
</reference>
<name>A0A0F8Z0N6_9ZZZZ</name>
<protein>
    <recommendedName>
        <fullName evidence="2">Mandelate racemase/muconate lactonizing enzyme N-terminal domain-containing protein</fullName>
    </recommendedName>
</protein>
<organism evidence="1">
    <name type="scientific">marine sediment metagenome</name>
    <dbReference type="NCBI Taxonomy" id="412755"/>
    <lineage>
        <taxon>unclassified sequences</taxon>
        <taxon>metagenomes</taxon>
        <taxon>ecological metagenomes</taxon>
    </lineage>
</organism>
<gene>
    <name evidence="1" type="ORF">LCGC14_2755490</name>
</gene>